<organism evidence="1 2">
    <name type="scientific">Danxiaibacter flavus</name>
    <dbReference type="NCBI Taxonomy" id="3049108"/>
    <lineage>
        <taxon>Bacteria</taxon>
        <taxon>Pseudomonadati</taxon>
        <taxon>Bacteroidota</taxon>
        <taxon>Chitinophagia</taxon>
        <taxon>Chitinophagales</taxon>
        <taxon>Chitinophagaceae</taxon>
        <taxon>Danxiaibacter</taxon>
    </lineage>
</organism>
<keyword evidence="2" id="KW-1185">Reference proteome</keyword>
<dbReference type="Proteomes" id="UP001560573">
    <property type="component" value="Unassembled WGS sequence"/>
</dbReference>
<dbReference type="EMBL" id="JAULBC010000003">
    <property type="protein sequence ID" value="MEX6687949.1"/>
    <property type="molecule type" value="Genomic_DNA"/>
</dbReference>
<dbReference type="SUPFAM" id="SSF52218">
    <property type="entry name" value="Flavoproteins"/>
    <property type="match status" value="1"/>
</dbReference>
<accession>A0ABV3ZHS1</accession>
<evidence type="ECO:0000313" key="1">
    <source>
        <dbReference type="EMBL" id="MEX6687949.1"/>
    </source>
</evidence>
<evidence type="ECO:0000313" key="2">
    <source>
        <dbReference type="Proteomes" id="UP001560573"/>
    </source>
</evidence>
<protein>
    <submittedName>
        <fullName evidence="1">NAD(P)H-dependent oxidoreductase</fullName>
    </submittedName>
</protein>
<sequence length="73" mass="8370">MLFSRGNAGYEKGEYFTHMNFQADYLKTVFNIMGLTDIQEVALNGSAFDKEIYKQSTKTVYNKITEMASNKIN</sequence>
<dbReference type="Gene3D" id="3.40.50.360">
    <property type="match status" value="1"/>
</dbReference>
<comment type="caution">
    <text evidence="1">The sequence shown here is derived from an EMBL/GenBank/DDBJ whole genome shotgun (WGS) entry which is preliminary data.</text>
</comment>
<gene>
    <name evidence="1" type="ORF">QTN47_10610</name>
</gene>
<proteinExistence type="predicted"/>
<dbReference type="InterPro" id="IPR029039">
    <property type="entry name" value="Flavoprotein-like_sf"/>
</dbReference>
<name>A0ABV3ZHS1_9BACT</name>
<dbReference type="RefSeq" id="WP_369329355.1">
    <property type="nucleotide sequence ID" value="NZ_JAULBC010000003.1"/>
</dbReference>
<reference evidence="1 2" key="1">
    <citation type="submission" date="2023-07" db="EMBL/GenBank/DDBJ databases">
        <authorList>
            <person name="Lian W.-H."/>
        </authorList>
    </citation>
    <scope>NUCLEOTIDE SEQUENCE [LARGE SCALE GENOMIC DNA]</scope>
    <source>
        <strain evidence="1 2">SYSU DXS3180</strain>
    </source>
</reference>